<evidence type="ECO:0000313" key="2">
    <source>
        <dbReference type="Proteomes" id="UP000287853"/>
    </source>
</evidence>
<comment type="caution">
    <text evidence="1">The sequence shown here is derived from an EMBL/GenBank/DDBJ whole genome shotgun (WGS) entry which is preliminary data.</text>
</comment>
<sequence>MLPDCHPVISYNATLAACAIDSHRKTWCPVMSCRNIFSFQMVNIPNLLKFKTAGRLTGGTLQRD</sequence>
<dbReference type="AlphaFoldDB" id="A0A3S3R1H5"/>
<keyword evidence="2" id="KW-1185">Reference proteome</keyword>
<gene>
    <name evidence="1" type="ORF">H206_05511</name>
</gene>
<name>A0A3S3R1H5_9BACT</name>
<proteinExistence type="predicted"/>
<reference evidence="1 2" key="1">
    <citation type="submission" date="2017-01" db="EMBL/GenBank/DDBJ databases">
        <title>The cable genome- insights into the physiology and evolution of filamentous bacteria capable of sulfide oxidation via long distance electron transfer.</title>
        <authorList>
            <person name="Schreiber L."/>
            <person name="Bjerg J.T."/>
            <person name="Boggild A."/>
            <person name="Van De Vossenberg J."/>
            <person name="Meysman F."/>
            <person name="Nielsen L.P."/>
            <person name="Schramm A."/>
            <person name="Kjeldsen K.U."/>
        </authorList>
    </citation>
    <scope>NUCLEOTIDE SEQUENCE [LARGE SCALE GENOMIC DNA]</scope>
    <source>
        <strain evidence="1">MCF</strain>
    </source>
</reference>
<accession>A0A3S3R1H5</accession>
<protein>
    <submittedName>
        <fullName evidence="1">Uncharacterized protein</fullName>
    </submittedName>
</protein>
<dbReference type="EMBL" id="MTKO01000017">
    <property type="protein sequence ID" value="RWX47870.1"/>
    <property type="molecule type" value="Genomic_DNA"/>
</dbReference>
<dbReference type="Proteomes" id="UP000287853">
    <property type="component" value="Unassembled WGS sequence"/>
</dbReference>
<organism evidence="1 2">
    <name type="scientific">Candidatus Electrothrix aarhusensis</name>
    <dbReference type="NCBI Taxonomy" id="1859131"/>
    <lineage>
        <taxon>Bacteria</taxon>
        <taxon>Pseudomonadati</taxon>
        <taxon>Thermodesulfobacteriota</taxon>
        <taxon>Desulfobulbia</taxon>
        <taxon>Desulfobulbales</taxon>
        <taxon>Desulfobulbaceae</taxon>
        <taxon>Candidatus Electrothrix</taxon>
    </lineage>
</organism>
<evidence type="ECO:0000313" key="1">
    <source>
        <dbReference type="EMBL" id="RWX47870.1"/>
    </source>
</evidence>